<dbReference type="AlphaFoldDB" id="A0A7M7K599"/>
<dbReference type="GeneID" id="111250150"/>
<evidence type="ECO:0000313" key="7">
    <source>
        <dbReference type="Proteomes" id="UP000594260"/>
    </source>
</evidence>
<name>A0A7M7K599_VARDE</name>
<organism evidence="6 7">
    <name type="scientific">Varroa destructor</name>
    <name type="common">Honeybee mite</name>
    <dbReference type="NCBI Taxonomy" id="109461"/>
    <lineage>
        <taxon>Eukaryota</taxon>
        <taxon>Metazoa</taxon>
        <taxon>Ecdysozoa</taxon>
        <taxon>Arthropoda</taxon>
        <taxon>Chelicerata</taxon>
        <taxon>Arachnida</taxon>
        <taxon>Acari</taxon>
        <taxon>Parasitiformes</taxon>
        <taxon>Mesostigmata</taxon>
        <taxon>Gamasina</taxon>
        <taxon>Dermanyssoidea</taxon>
        <taxon>Varroidae</taxon>
        <taxon>Varroa</taxon>
    </lineage>
</organism>
<keyword evidence="3" id="KW-0812">Transmembrane</keyword>
<dbReference type="PANTHER" id="PTHR21346">
    <property type="entry name" value="FUN14 DOMAIN CONTAINING"/>
    <property type="match status" value="1"/>
</dbReference>
<dbReference type="OrthoDB" id="163794at2759"/>
<evidence type="ECO:0000256" key="3">
    <source>
        <dbReference type="ARBA" id="ARBA00022692"/>
    </source>
</evidence>
<dbReference type="OMA" id="KWANKTA"/>
<evidence type="ECO:0000256" key="1">
    <source>
        <dbReference type="ARBA" id="ARBA00004374"/>
    </source>
</evidence>
<evidence type="ECO:0000313" key="6">
    <source>
        <dbReference type="EnsemblMetazoa" id="XP_022660661"/>
    </source>
</evidence>
<comment type="similarity">
    <text evidence="2">Belongs to the FUN14 family.</text>
</comment>
<reference evidence="6" key="1">
    <citation type="submission" date="2021-01" db="UniProtKB">
        <authorList>
            <consortium name="EnsemblMetazoa"/>
        </authorList>
    </citation>
    <scope>IDENTIFICATION</scope>
</reference>
<dbReference type="RefSeq" id="XP_022660661.1">
    <property type="nucleotide sequence ID" value="XM_022804926.1"/>
</dbReference>
<dbReference type="InterPro" id="IPR007014">
    <property type="entry name" value="FUN14"/>
</dbReference>
<accession>A0A7M7K599</accession>
<evidence type="ECO:0000256" key="2">
    <source>
        <dbReference type="ARBA" id="ARBA00009160"/>
    </source>
</evidence>
<dbReference type="PANTHER" id="PTHR21346:SF0">
    <property type="entry name" value="RE45833P"/>
    <property type="match status" value="1"/>
</dbReference>
<dbReference type="Proteomes" id="UP000594260">
    <property type="component" value="Unplaced"/>
</dbReference>
<dbReference type="EnsemblMetazoa" id="XM_022804926">
    <property type="protein sequence ID" value="XP_022660661"/>
    <property type="gene ID" value="LOC111250150"/>
</dbReference>
<comment type="subcellular location">
    <subcellularLocation>
        <location evidence="1">Mitochondrion outer membrane</location>
        <topology evidence="1">Multi-pass membrane protein</topology>
    </subcellularLocation>
</comment>
<dbReference type="GO" id="GO:0005741">
    <property type="term" value="C:mitochondrial outer membrane"/>
    <property type="evidence" value="ECO:0007669"/>
    <property type="project" value="UniProtKB-SubCell"/>
</dbReference>
<evidence type="ECO:0008006" key="8">
    <source>
        <dbReference type="Google" id="ProtNLM"/>
    </source>
</evidence>
<proteinExistence type="inferred from homology"/>
<evidence type="ECO:0000256" key="4">
    <source>
        <dbReference type="ARBA" id="ARBA00022989"/>
    </source>
</evidence>
<protein>
    <recommendedName>
        <fullName evidence="8">FUN14 domain-containing protein 1</fullName>
    </recommendedName>
</protein>
<keyword evidence="5" id="KW-0472">Membrane</keyword>
<keyword evidence="4" id="KW-1133">Transmembrane helix</keyword>
<dbReference type="GO" id="GO:0000422">
    <property type="term" value="P:autophagy of mitochondrion"/>
    <property type="evidence" value="ECO:0007669"/>
    <property type="project" value="TreeGrafter"/>
</dbReference>
<sequence>MKGPTVAKEVRDIAERLKIVKKKRENDWLDRALEELSNASPAKQCAIGAVVGTVNGFVCGRVGKNAALVISGSFILLQLAAHMGYVKINWRAVERDLAEAKRELSRRPQGFIRPVLGEVKDFLQENMYLGGGFIGGFVIGLVTA</sequence>
<dbReference type="InParanoid" id="A0A7M7K599"/>
<evidence type="ECO:0000256" key="5">
    <source>
        <dbReference type="ARBA" id="ARBA00023136"/>
    </source>
</evidence>
<dbReference type="FunCoup" id="A0A7M7K599">
    <property type="interactions" value="1"/>
</dbReference>
<keyword evidence="7" id="KW-1185">Reference proteome</keyword>
<dbReference type="Pfam" id="PF04930">
    <property type="entry name" value="FUN14"/>
    <property type="match status" value="1"/>
</dbReference>
<dbReference type="KEGG" id="vde:111250150"/>